<organism evidence="3">
    <name type="scientific">Tanacetum cinerariifolium</name>
    <name type="common">Dalmatian daisy</name>
    <name type="synonym">Chrysanthemum cinerariifolium</name>
    <dbReference type="NCBI Taxonomy" id="118510"/>
    <lineage>
        <taxon>Eukaryota</taxon>
        <taxon>Viridiplantae</taxon>
        <taxon>Streptophyta</taxon>
        <taxon>Embryophyta</taxon>
        <taxon>Tracheophyta</taxon>
        <taxon>Spermatophyta</taxon>
        <taxon>Magnoliopsida</taxon>
        <taxon>eudicotyledons</taxon>
        <taxon>Gunneridae</taxon>
        <taxon>Pentapetalae</taxon>
        <taxon>asterids</taxon>
        <taxon>campanulids</taxon>
        <taxon>Asterales</taxon>
        <taxon>Asteraceae</taxon>
        <taxon>Asteroideae</taxon>
        <taxon>Anthemideae</taxon>
        <taxon>Anthemidinae</taxon>
        <taxon>Tanacetum</taxon>
    </lineage>
</organism>
<feature type="region of interest" description="Disordered" evidence="1">
    <location>
        <begin position="120"/>
        <end position="148"/>
    </location>
</feature>
<keyword evidence="3" id="KW-0695">RNA-directed DNA polymerase</keyword>
<dbReference type="InterPro" id="IPR026960">
    <property type="entry name" value="RVT-Znf"/>
</dbReference>
<accession>A0A699GTR8</accession>
<dbReference type="Gene3D" id="3.30.420.10">
    <property type="entry name" value="Ribonuclease H-like superfamily/Ribonuclease H"/>
    <property type="match status" value="1"/>
</dbReference>
<sequence length="665" mass="76624">MTGQDVEAPHTRVEAAKQRAEALHASLGAAQIDIAYLRESCRSDRLEMAELQSRAQDIKARLWEIKRHFGISSTEIEQIIAQQVANAIEAIAIYEARSRMVHDSMDRIVCQGAKVAKNANNKRKWEGDHGESSNKQQNKRRKVISAHTAGPSNKKWYVGNIPNYNKCKLHRTGTCTVKCVNCKRVGRMTRNCKTSVPITTPRTLVANHKPTIACFGCGAQGHFKREIFPPYIVRPKMKPSRTISPKKWRRIDPSECALTTRKMNKLKYQKPSGLLVQPKISQWKWEKITMDFITKLPKTSSSYDTILVIVDHQSKSAYFLPMKETDQMERLTRLYLKEVVSRFHSFGNGWDKHLRLVEFSYNNCYHTSIKATSFKAVYDRKCRSLVRWAEVGDSQLTAPKIIHEMTGKIIQIKSRIQEACDYQKSYIDVRRKPLEFHVGDKELEADAVTLLKRIRKFPIAQNIDARVVVHIFNMISFVIAKETWRFPFEDVIEVVLKSLNSRSSLLLSSVVISSFSDRWSWTLNGHGDFSVKSAREEIDKHLLVTSSSSTRWSKLLPIKLNVFVWRMFLDKISTRINLSNTGLDVPCVLCLNCDNEVESHNHLFFGCSMALDLFQLLGCWYNIDIINLIDPFFWESWFNGLRLNNLQKLAFKVLFVSMWWHIGST</sequence>
<dbReference type="Pfam" id="PF13966">
    <property type="entry name" value="zf-RVT"/>
    <property type="match status" value="1"/>
</dbReference>
<dbReference type="PANTHER" id="PTHR45835">
    <property type="entry name" value="YALI0A06105P"/>
    <property type="match status" value="1"/>
</dbReference>
<keyword evidence="3" id="KW-0808">Transferase</keyword>
<name>A0A699GTR8_TANCI</name>
<evidence type="ECO:0000313" key="3">
    <source>
        <dbReference type="EMBL" id="GEW18094.1"/>
    </source>
</evidence>
<comment type="caution">
    <text evidence="3">The sequence shown here is derived from an EMBL/GenBank/DDBJ whole genome shotgun (WGS) entry which is preliminary data.</text>
</comment>
<dbReference type="InterPro" id="IPR036397">
    <property type="entry name" value="RNaseH_sf"/>
</dbReference>
<gene>
    <name evidence="3" type="ORF">Tci_190070</name>
</gene>
<dbReference type="Gene3D" id="4.10.60.10">
    <property type="entry name" value="Zinc finger, CCHC-type"/>
    <property type="match status" value="1"/>
</dbReference>
<feature type="domain" description="Reverse transcriptase zinc-binding" evidence="2">
    <location>
        <begin position="529"/>
        <end position="612"/>
    </location>
</feature>
<dbReference type="EMBL" id="BKCJ010048155">
    <property type="protein sequence ID" value="GEW18094.1"/>
    <property type="molecule type" value="Genomic_DNA"/>
</dbReference>
<feature type="compositionally biased region" description="Basic and acidic residues" evidence="1">
    <location>
        <begin position="123"/>
        <end position="132"/>
    </location>
</feature>
<dbReference type="PANTHER" id="PTHR45835:SF103">
    <property type="entry name" value="RNA-DIRECTED DNA POLYMERASE"/>
    <property type="match status" value="1"/>
</dbReference>
<dbReference type="AlphaFoldDB" id="A0A699GTR8"/>
<keyword evidence="3" id="KW-0548">Nucleotidyltransferase</keyword>
<evidence type="ECO:0000259" key="2">
    <source>
        <dbReference type="Pfam" id="PF13966"/>
    </source>
</evidence>
<proteinExistence type="predicted"/>
<dbReference type="GO" id="GO:0003676">
    <property type="term" value="F:nucleic acid binding"/>
    <property type="evidence" value="ECO:0007669"/>
    <property type="project" value="InterPro"/>
</dbReference>
<reference evidence="3" key="1">
    <citation type="journal article" date="2019" name="Sci. Rep.">
        <title>Draft genome of Tanacetum cinerariifolium, the natural source of mosquito coil.</title>
        <authorList>
            <person name="Yamashiro T."/>
            <person name="Shiraishi A."/>
            <person name="Satake H."/>
            <person name="Nakayama K."/>
        </authorList>
    </citation>
    <scope>NUCLEOTIDE SEQUENCE</scope>
</reference>
<dbReference type="SUPFAM" id="SSF53098">
    <property type="entry name" value="Ribonuclease H-like"/>
    <property type="match status" value="1"/>
</dbReference>
<evidence type="ECO:0000256" key="1">
    <source>
        <dbReference type="SAM" id="MobiDB-lite"/>
    </source>
</evidence>
<dbReference type="GO" id="GO:0003964">
    <property type="term" value="F:RNA-directed DNA polymerase activity"/>
    <property type="evidence" value="ECO:0007669"/>
    <property type="project" value="UniProtKB-KW"/>
</dbReference>
<protein>
    <submittedName>
        <fullName evidence="3">Reverse transcriptase domain-containing protein</fullName>
    </submittedName>
</protein>
<dbReference type="InterPro" id="IPR012337">
    <property type="entry name" value="RNaseH-like_sf"/>
</dbReference>